<comment type="caution">
    <text evidence="1">The sequence shown here is derived from an EMBL/GenBank/DDBJ whole genome shotgun (WGS) entry which is preliminary data.</text>
</comment>
<reference evidence="1 2" key="1">
    <citation type="submission" date="2016-11" db="EMBL/GenBank/DDBJ databases">
        <title>The macronuclear genome of Stentor coeruleus: a giant cell with tiny introns.</title>
        <authorList>
            <person name="Slabodnick M."/>
            <person name="Ruby J.G."/>
            <person name="Reiff S.B."/>
            <person name="Swart E.C."/>
            <person name="Gosai S."/>
            <person name="Prabakaran S."/>
            <person name="Witkowska E."/>
            <person name="Larue G.E."/>
            <person name="Fisher S."/>
            <person name="Freeman R.M."/>
            <person name="Gunawardena J."/>
            <person name="Chu W."/>
            <person name="Stover N.A."/>
            <person name="Gregory B.D."/>
            <person name="Nowacki M."/>
            <person name="Derisi J."/>
            <person name="Roy S.W."/>
            <person name="Marshall W.F."/>
            <person name="Sood P."/>
        </authorList>
    </citation>
    <scope>NUCLEOTIDE SEQUENCE [LARGE SCALE GENOMIC DNA]</scope>
    <source>
        <strain evidence="1">WM001</strain>
    </source>
</reference>
<keyword evidence="2" id="KW-1185">Reference proteome</keyword>
<dbReference type="Proteomes" id="UP000187209">
    <property type="component" value="Unassembled WGS sequence"/>
</dbReference>
<evidence type="ECO:0000313" key="1">
    <source>
        <dbReference type="EMBL" id="OMJ81973.1"/>
    </source>
</evidence>
<evidence type="ECO:0008006" key="3">
    <source>
        <dbReference type="Google" id="ProtNLM"/>
    </source>
</evidence>
<gene>
    <name evidence="1" type="ORF">SteCoe_17460</name>
</gene>
<sequence length="345" mass="39895">MRLSLIQQNRKKASIFYKDDANASASFSNLSKSTIHNKSLPKNCDFSFSPYALKKSTSKKVLKNLQLTQKLLTKKSAGELFDIEKTLFGIPKKPLILSSNFQTEDTSQVLDKEITQIKSASLMRKLEQSNDKDNKIQVLAEIILEIAEDNTEYGEVLRSVVKEYENTIENLRFILKEKEHDIKVLENGKVFLSSELGKHISQNKKVSEEYQMLFNKYIKMCSNMLKTSRYDIGNIERTEENWHKIISQNIKLENTLGVIEDELDYYKSERKRMKEFVNLLENGGGSVENVFFKNPANLKLPVGGEDYEEVLDNTDNEDLISVKMVRNKRDSRIPELRLDNIIKIY</sequence>
<evidence type="ECO:0000313" key="2">
    <source>
        <dbReference type="Proteomes" id="UP000187209"/>
    </source>
</evidence>
<protein>
    <recommendedName>
        <fullName evidence="3">Translin-associated factor X-interacting protein 1 N-terminal domain-containing protein</fullName>
    </recommendedName>
</protein>
<organism evidence="1 2">
    <name type="scientific">Stentor coeruleus</name>
    <dbReference type="NCBI Taxonomy" id="5963"/>
    <lineage>
        <taxon>Eukaryota</taxon>
        <taxon>Sar</taxon>
        <taxon>Alveolata</taxon>
        <taxon>Ciliophora</taxon>
        <taxon>Postciliodesmatophora</taxon>
        <taxon>Heterotrichea</taxon>
        <taxon>Heterotrichida</taxon>
        <taxon>Stentoridae</taxon>
        <taxon>Stentor</taxon>
    </lineage>
</organism>
<dbReference type="AlphaFoldDB" id="A0A1R2BYU7"/>
<accession>A0A1R2BYU7</accession>
<proteinExistence type="predicted"/>
<name>A0A1R2BYU7_9CILI</name>
<dbReference type="EMBL" id="MPUH01000359">
    <property type="protein sequence ID" value="OMJ81973.1"/>
    <property type="molecule type" value="Genomic_DNA"/>
</dbReference>